<proteinExistence type="predicted"/>
<dbReference type="EMBL" id="CYKH01001037">
    <property type="protein sequence ID" value="CUI14363.1"/>
    <property type="molecule type" value="Genomic_DNA"/>
</dbReference>
<evidence type="ECO:0000313" key="2">
    <source>
        <dbReference type="Proteomes" id="UP000051952"/>
    </source>
</evidence>
<accession>A0A0S4KIM8</accession>
<protein>
    <submittedName>
        <fullName evidence="1">Uncharacterized protein</fullName>
    </submittedName>
</protein>
<sequence length="206" mass="22957">MNNAPAPLVWTHTPYFPAFHAPSASMRLADTITHPKRVWSPSTSHPDDYPELRKDFGVVDYTTLQQINVAPQPRDAIMVTLVLGNIPRSVAGEANVEAGETRVNTAMMRSVVTYLGIKFHSMKEDHHRGHSRSLFRVTLSPAEADKLLALNDSVLFRPDFLLIVGARASKNLLVDAVAIMRQNNATRHGLMSIERQMPRAVPVEEE</sequence>
<dbReference type="Proteomes" id="UP000051952">
    <property type="component" value="Unassembled WGS sequence"/>
</dbReference>
<dbReference type="VEuPathDB" id="TriTrypDB:BSAL_05905"/>
<dbReference type="AlphaFoldDB" id="A0A0S4KIM8"/>
<name>A0A0S4KIM8_BODSA</name>
<organism evidence="1 2">
    <name type="scientific">Bodo saltans</name>
    <name type="common">Flagellated protozoan</name>
    <dbReference type="NCBI Taxonomy" id="75058"/>
    <lineage>
        <taxon>Eukaryota</taxon>
        <taxon>Discoba</taxon>
        <taxon>Euglenozoa</taxon>
        <taxon>Kinetoplastea</taxon>
        <taxon>Metakinetoplastina</taxon>
        <taxon>Eubodonida</taxon>
        <taxon>Bodonidae</taxon>
        <taxon>Bodo</taxon>
    </lineage>
</organism>
<keyword evidence="2" id="KW-1185">Reference proteome</keyword>
<evidence type="ECO:0000313" key="1">
    <source>
        <dbReference type="EMBL" id="CUI14363.1"/>
    </source>
</evidence>
<gene>
    <name evidence="1" type="ORF">BSAL_05905</name>
</gene>
<reference evidence="2" key="1">
    <citation type="submission" date="2015-09" db="EMBL/GenBank/DDBJ databases">
        <authorList>
            <consortium name="Pathogen Informatics"/>
        </authorList>
    </citation>
    <scope>NUCLEOTIDE SEQUENCE [LARGE SCALE GENOMIC DNA]</scope>
    <source>
        <strain evidence="2">Lake Konstanz</strain>
    </source>
</reference>